<dbReference type="EMBL" id="FRAW01000042">
    <property type="protein sequence ID" value="SHL17623.1"/>
    <property type="molecule type" value="Genomic_DNA"/>
</dbReference>
<keyword evidence="2" id="KW-1185">Reference proteome</keyword>
<sequence length="274" mass="30147">MIALNVFVKPEYLEQVKMSIAAWGYLGGIGSRTRRGLGSLSFVSGNAITLDEVLKQCGIFAMFGQKMSSPVESWKEALCLYKNFRQCRRVLKEDGRTMPKRSFWTEAESCRKATKQRLPKHEPLGNDLDGKGAVGDDFCSPRAALGMPILIQFKDQNSNKNDVSPEMDPVTVTISVEGDEARMGSPVIIKPLLREGSWCPSFIFLCDSAKDALGDKLDKVVSSTAKKRNLKPVVVLRGNAVPAEKLGVAETTDAIIALQQYVEKRGFKKIGGDK</sequence>
<evidence type="ECO:0000313" key="1">
    <source>
        <dbReference type="EMBL" id="SHL17623.1"/>
    </source>
</evidence>
<protein>
    <submittedName>
        <fullName evidence="1">Uncharacterized protein</fullName>
    </submittedName>
</protein>
<dbReference type="AlphaFoldDB" id="A0A1M6YHN5"/>
<dbReference type="Proteomes" id="UP000184275">
    <property type="component" value="Unassembled WGS sequence"/>
</dbReference>
<organism evidence="1 2">
    <name type="scientific">Fibrobacter intestinalis</name>
    <dbReference type="NCBI Taxonomy" id="28122"/>
    <lineage>
        <taxon>Bacteria</taxon>
        <taxon>Pseudomonadati</taxon>
        <taxon>Fibrobacterota</taxon>
        <taxon>Fibrobacteria</taxon>
        <taxon>Fibrobacterales</taxon>
        <taxon>Fibrobacteraceae</taxon>
        <taxon>Fibrobacter</taxon>
    </lineage>
</organism>
<accession>A0A1M6YHN5</accession>
<dbReference type="RefSeq" id="WP_073306078.1">
    <property type="nucleotide sequence ID" value="NZ_FRAW01000042.1"/>
</dbReference>
<reference evidence="2" key="1">
    <citation type="submission" date="2016-11" db="EMBL/GenBank/DDBJ databases">
        <authorList>
            <person name="Varghese N."/>
            <person name="Submissions S."/>
        </authorList>
    </citation>
    <scope>NUCLEOTIDE SEQUENCE [LARGE SCALE GENOMIC DNA]</scope>
    <source>
        <strain evidence="2">UWOS</strain>
    </source>
</reference>
<proteinExistence type="predicted"/>
<name>A0A1M6YHN5_9BACT</name>
<gene>
    <name evidence="1" type="ORF">SAMN05720469_14219</name>
</gene>
<evidence type="ECO:0000313" key="2">
    <source>
        <dbReference type="Proteomes" id="UP000184275"/>
    </source>
</evidence>